<gene>
    <name evidence="2" type="ORF">DRJ04_07090</name>
</gene>
<dbReference type="Gene3D" id="2.120.10.30">
    <property type="entry name" value="TolB, C-terminal domain"/>
    <property type="match status" value="2"/>
</dbReference>
<dbReference type="Pfam" id="PF07676">
    <property type="entry name" value="PD40"/>
    <property type="match status" value="3"/>
</dbReference>
<dbReference type="EMBL" id="QMQA01000206">
    <property type="protein sequence ID" value="RLE11942.1"/>
    <property type="molecule type" value="Genomic_DNA"/>
</dbReference>
<organism evidence="2 3">
    <name type="scientific">Aerophobetes bacterium</name>
    <dbReference type="NCBI Taxonomy" id="2030807"/>
    <lineage>
        <taxon>Bacteria</taxon>
        <taxon>Candidatus Aerophobota</taxon>
    </lineage>
</organism>
<dbReference type="PANTHER" id="PTHR36842">
    <property type="entry name" value="PROTEIN TOLB HOMOLOG"/>
    <property type="match status" value="1"/>
</dbReference>
<evidence type="ECO:0000313" key="2">
    <source>
        <dbReference type="EMBL" id="RLE11942.1"/>
    </source>
</evidence>
<proteinExistence type="inferred from homology"/>
<dbReference type="InterPro" id="IPR011042">
    <property type="entry name" value="6-blade_b-propeller_TolB-like"/>
</dbReference>
<name>A0A662DCT7_UNCAE</name>
<evidence type="ECO:0000313" key="3">
    <source>
        <dbReference type="Proteomes" id="UP000280417"/>
    </source>
</evidence>
<evidence type="ECO:0000256" key="1">
    <source>
        <dbReference type="ARBA" id="ARBA00009820"/>
    </source>
</evidence>
<sequence>YMLTRQMSKDGQARVSPEGKRIVFTSGRTGNGDLYMINIETGKLKRLTFSEETDFFPRWSPDGKDIVYTTGGKFAHDIHVIRNAGTDEQKDEVLVKWLFDDVLPKYSPDGKYIAFYTTYNLERDPFNTKRWGIMVIPSDGSAPKAGKELVSYFKIPNVIKDNNQGVGWLPDSRRILYAKSIESGYNPIYIFDVETGEEVLVETKTRINHDIAVSSNGLVAFRAQVLGWDRIFIANTTYFQEYQRLLFEAKKKYGTEKSM</sequence>
<reference evidence="2 3" key="1">
    <citation type="submission" date="2018-06" db="EMBL/GenBank/DDBJ databases">
        <title>Extensive metabolic versatility and redundancy in microbially diverse, dynamic hydrothermal sediments.</title>
        <authorList>
            <person name="Dombrowski N."/>
            <person name="Teske A."/>
            <person name="Baker B.J."/>
        </authorList>
    </citation>
    <scope>NUCLEOTIDE SEQUENCE [LARGE SCALE GENOMIC DNA]</scope>
    <source>
        <strain evidence="2">B3_G15</strain>
    </source>
</reference>
<accession>A0A662DCT7</accession>
<dbReference type="Proteomes" id="UP000280417">
    <property type="component" value="Unassembled WGS sequence"/>
</dbReference>
<dbReference type="InterPro" id="IPR011659">
    <property type="entry name" value="WD40"/>
</dbReference>
<comment type="similarity">
    <text evidence="1">Belongs to the TolB family.</text>
</comment>
<dbReference type="AlphaFoldDB" id="A0A662DCT7"/>
<dbReference type="SUPFAM" id="SSF69304">
    <property type="entry name" value="Tricorn protease N-terminal domain"/>
    <property type="match status" value="1"/>
</dbReference>
<comment type="caution">
    <text evidence="2">The sequence shown here is derived from an EMBL/GenBank/DDBJ whole genome shotgun (WGS) entry which is preliminary data.</text>
</comment>
<evidence type="ECO:0008006" key="4">
    <source>
        <dbReference type="Google" id="ProtNLM"/>
    </source>
</evidence>
<feature type="non-terminal residue" evidence="2">
    <location>
        <position position="1"/>
    </location>
</feature>
<protein>
    <recommendedName>
        <fullName evidence="4">Peptidase S41</fullName>
    </recommendedName>
</protein>